<feature type="domain" description="Guanylate cyclase" evidence="1">
    <location>
        <begin position="73"/>
        <end position="210"/>
    </location>
</feature>
<proteinExistence type="predicted"/>
<dbReference type="InterPro" id="IPR029787">
    <property type="entry name" value="Nucleotide_cyclase"/>
</dbReference>
<evidence type="ECO:0000313" key="2">
    <source>
        <dbReference type="EMBL" id="MFC6645543.1"/>
    </source>
</evidence>
<dbReference type="CDD" id="cd07302">
    <property type="entry name" value="CHD"/>
    <property type="match status" value="1"/>
</dbReference>
<gene>
    <name evidence="2" type="ORF">ACFQBQ_08090</name>
</gene>
<reference evidence="3" key="1">
    <citation type="journal article" date="2019" name="Int. J. Syst. Evol. Microbiol.">
        <title>The Global Catalogue of Microorganisms (GCM) 10K type strain sequencing project: providing services to taxonomists for standard genome sequencing and annotation.</title>
        <authorList>
            <consortium name="The Broad Institute Genomics Platform"/>
            <consortium name="The Broad Institute Genome Sequencing Center for Infectious Disease"/>
            <person name="Wu L."/>
            <person name="Ma J."/>
        </authorList>
    </citation>
    <scope>NUCLEOTIDE SEQUENCE [LARGE SCALE GENOMIC DNA]</scope>
    <source>
        <strain evidence="3">CGMCC 1.16026</strain>
    </source>
</reference>
<dbReference type="SUPFAM" id="SSF55073">
    <property type="entry name" value="Nucleotide cyclase"/>
    <property type="match status" value="1"/>
</dbReference>
<organism evidence="2 3">
    <name type="scientific">Granulicella cerasi</name>
    <dbReference type="NCBI Taxonomy" id="741063"/>
    <lineage>
        <taxon>Bacteria</taxon>
        <taxon>Pseudomonadati</taxon>
        <taxon>Acidobacteriota</taxon>
        <taxon>Terriglobia</taxon>
        <taxon>Terriglobales</taxon>
        <taxon>Acidobacteriaceae</taxon>
        <taxon>Granulicella</taxon>
    </lineage>
</organism>
<name>A0ABW1Z917_9BACT</name>
<dbReference type="Gene3D" id="3.30.70.1230">
    <property type="entry name" value="Nucleotide cyclase"/>
    <property type="match status" value="1"/>
</dbReference>
<dbReference type="Pfam" id="PF00211">
    <property type="entry name" value="Guanylate_cyc"/>
    <property type="match status" value="1"/>
</dbReference>
<keyword evidence="3" id="KW-1185">Reference proteome</keyword>
<evidence type="ECO:0000313" key="3">
    <source>
        <dbReference type="Proteomes" id="UP001596391"/>
    </source>
</evidence>
<evidence type="ECO:0000259" key="1">
    <source>
        <dbReference type="PROSITE" id="PS50125"/>
    </source>
</evidence>
<dbReference type="Proteomes" id="UP001596391">
    <property type="component" value="Unassembled WGS sequence"/>
</dbReference>
<dbReference type="RefSeq" id="WP_263371904.1">
    <property type="nucleotide sequence ID" value="NZ_JAGSYD010000003.1"/>
</dbReference>
<dbReference type="PROSITE" id="PS50125">
    <property type="entry name" value="GUANYLATE_CYCLASE_2"/>
    <property type="match status" value="1"/>
</dbReference>
<dbReference type="InterPro" id="IPR001054">
    <property type="entry name" value="A/G_cyclase"/>
</dbReference>
<sequence length="268" mass="29350">MSSFDYSAIAALLGGTIPGSPSKFTQRYLDGVVARCNRRIGVLQDRIDGVVEGRVMPDRDDVTIGSGRQFNLAILFLDICGFSSRPNWTGDEQKAVLKTMNMFMAEMLSIVHDFGGTYEKNTGDGFMAYFGETGGTVSERIKPAAEAALVMHYINDVYLSPWFSNNGIAPIKFRIGIDYGPVTIARVGIHGEKSSLVAIGTSANIANKLMLRIPNGGICIGDEVKRNLPNNWGTTCRQCDEPSGFVYIQTQVPYLAWELNHRLKAPIA</sequence>
<accession>A0ABW1Z917</accession>
<comment type="caution">
    <text evidence="2">The sequence shown here is derived from an EMBL/GenBank/DDBJ whole genome shotgun (WGS) entry which is preliminary data.</text>
</comment>
<protein>
    <submittedName>
        <fullName evidence="2">Adenylate/guanylate cyclase domain-containing protein</fullName>
    </submittedName>
</protein>
<dbReference type="EMBL" id="JBHSWI010000001">
    <property type="protein sequence ID" value="MFC6645543.1"/>
    <property type="molecule type" value="Genomic_DNA"/>
</dbReference>